<protein>
    <submittedName>
        <fullName evidence="2">Uncharacterized protein</fullName>
    </submittedName>
</protein>
<name>A0A7E4W100_PANRE</name>
<proteinExistence type="predicted"/>
<evidence type="ECO:0000313" key="2">
    <source>
        <dbReference type="WBParaSite" id="Pan_g5952.t1"/>
    </source>
</evidence>
<dbReference type="AlphaFoldDB" id="A0A7E4W100"/>
<reference evidence="2" key="2">
    <citation type="submission" date="2020-10" db="UniProtKB">
        <authorList>
            <consortium name="WormBaseParasite"/>
        </authorList>
    </citation>
    <scope>IDENTIFICATION</scope>
</reference>
<dbReference type="Proteomes" id="UP000492821">
    <property type="component" value="Unassembled WGS sequence"/>
</dbReference>
<dbReference type="WBParaSite" id="Pan_g5952.t1">
    <property type="protein sequence ID" value="Pan_g5952.t1"/>
    <property type="gene ID" value="Pan_g5952"/>
</dbReference>
<accession>A0A7E4W100</accession>
<keyword evidence="1" id="KW-1185">Reference proteome</keyword>
<sequence>MTPLMTTSNRWARLMPSWRWEWPSLPSEGTVFLFLNGRLAVSLHALGYMSSFEFESNNAFSLLPPF</sequence>
<reference evidence="1" key="1">
    <citation type="journal article" date="2013" name="Genetics">
        <title>The draft genome and transcriptome of Panagrellus redivivus are shaped by the harsh demands of a free-living lifestyle.</title>
        <authorList>
            <person name="Srinivasan J."/>
            <person name="Dillman A.R."/>
            <person name="Macchietto M.G."/>
            <person name="Heikkinen L."/>
            <person name="Lakso M."/>
            <person name="Fracchia K.M."/>
            <person name="Antoshechkin I."/>
            <person name="Mortazavi A."/>
            <person name="Wong G."/>
            <person name="Sternberg P.W."/>
        </authorList>
    </citation>
    <scope>NUCLEOTIDE SEQUENCE [LARGE SCALE GENOMIC DNA]</scope>
    <source>
        <strain evidence="1">MT8872</strain>
    </source>
</reference>
<evidence type="ECO:0000313" key="1">
    <source>
        <dbReference type="Proteomes" id="UP000492821"/>
    </source>
</evidence>
<organism evidence="1 2">
    <name type="scientific">Panagrellus redivivus</name>
    <name type="common">Microworm</name>
    <dbReference type="NCBI Taxonomy" id="6233"/>
    <lineage>
        <taxon>Eukaryota</taxon>
        <taxon>Metazoa</taxon>
        <taxon>Ecdysozoa</taxon>
        <taxon>Nematoda</taxon>
        <taxon>Chromadorea</taxon>
        <taxon>Rhabditida</taxon>
        <taxon>Tylenchina</taxon>
        <taxon>Panagrolaimomorpha</taxon>
        <taxon>Panagrolaimoidea</taxon>
        <taxon>Panagrolaimidae</taxon>
        <taxon>Panagrellus</taxon>
    </lineage>
</organism>